<comment type="caution">
    <text evidence="4">The sequence shown here is derived from an EMBL/GenBank/DDBJ whole genome shotgun (WGS) entry which is preliminary data.</text>
</comment>
<dbReference type="InterPro" id="IPR022171">
    <property type="entry name" value="PPE_C"/>
</dbReference>
<keyword evidence="5" id="KW-1185">Reference proteome</keyword>
<dbReference type="InterPro" id="IPR000030">
    <property type="entry name" value="PPE_dom"/>
</dbReference>
<sequence length="397" mass="38802">MYFAFFPPEVNSGLMYAGPGSGPLVAAAAAWDGLATDLYATASSYQSVIANLSSGWSGPSAMAMAGAAAPYVSWMGTTAAAAAQASAQASAAVSAYETAFAMTVPPAVVATNRALLAALVATNILGQNTPAIAATEAQYVEMWAQDVAAMNGYATSASGAVQVPALSAPPSMTNAAAATPAQGIVDGASVLAALTTLGVQTQAALGSLSASPPVAWLLSTTGLSSLLNGGGFSQSSLYSLEAAYYMVSMGQQPISLLTNMSNSTAGATGATGLTGSDGLLTSIGELVDGKMQLVVGGVTNQLTSWGTAISGQLSHAAQIGGLSIPPGWSTAAQGVVRAAPVLPPNSVATPALSQASAMPSSPFAQALMGALSGRGVGGIASKMPAAGKVIPHSPVGG</sequence>
<dbReference type="PANTHER" id="PTHR46766:SF1">
    <property type="entry name" value="GLUTAMINE-RICH PROTEIN 2"/>
    <property type="match status" value="1"/>
</dbReference>
<evidence type="ECO:0008006" key="6">
    <source>
        <dbReference type="Google" id="ProtNLM"/>
    </source>
</evidence>
<dbReference type="Pfam" id="PF12484">
    <property type="entry name" value="PPE-SVP"/>
    <property type="match status" value="1"/>
</dbReference>
<dbReference type="FunFam" id="1.20.1260.20:FF:000001">
    <property type="entry name" value="PPE family protein PPE41"/>
    <property type="match status" value="1"/>
</dbReference>
<dbReference type="OrthoDB" id="4686419at2"/>
<feature type="domain" description="PPE family C-terminal" evidence="3">
    <location>
        <begin position="310"/>
        <end position="391"/>
    </location>
</feature>
<dbReference type="AlphaFoldDB" id="A0A1X0DH52"/>
<dbReference type="GO" id="GO:0052572">
    <property type="term" value="P:response to host immune response"/>
    <property type="evidence" value="ECO:0007669"/>
    <property type="project" value="TreeGrafter"/>
</dbReference>
<name>A0A1X0DH52_MYCHE</name>
<feature type="domain" description="PPE" evidence="2">
    <location>
        <begin position="3"/>
        <end position="162"/>
    </location>
</feature>
<evidence type="ECO:0000313" key="5">
    <source>
        <dbReference type="Proteomes" id="UP000192566"/>
    </source>
</evidence>
<dbReference type="InterPro" id="IPR038332">
    <property type="entry name" value="PPE_sf"/>
</dbReference>
<organism evidence="4 5">
    <name type="scientific">Mycobacterium heidelbergense</name>
    <dbReference type="NCBI Taxonomy" id="53376"/>
    <lineage>
        <taxon>Bacteria</taxon>
        <taxon>Bacillati</taxon>
        <taxon>Actinomycetota</taxon>
        <taxon>Actinomycetes</taxon>
        <taxon>Mycobacteriales</taxon>
        <taxon>Mycobacteriaceae</taxon>
        <taxon>Mycobacterium</taxon>
        <taxon>Mycobacterium simiae complex</taxon>
    </lineage>
</organism>
<comment type="similarity">
    <text evidence="1">Belongs to the mycobacterial PPE family.</text>
</comment>
<evidence type="ECO:0000259" key="2">
    <source>
        <dbReference type="Pfam" id="PF00823"/>
    </source>
</evidence>
<dbReference type="SUPFAM" id="SSF140459">
    <property type="entry name" value="PE/PPE dimer-like"/>
    <property type="match status" value="1"/>
</dbReference>
<dbReference type="STRING" id="53376.BST25_16230"/>
<evidence type="ECO:0000256" key="1">
    <source>
        <dbReference type="ARBA" id="ARBA00010652"/>
    </source>
</evidence>
<proteinExistence type="inferred from homology"/>
<evidence type="ECO:0000259" key="3">
    <source>
        <dbReference type="Pfam" id="PF12484"/>
    </source>
</evidence>
<dbReference type="Pfam" id="PF00823">
    <property type="entry name" value="PPE"/>
    <property type="match status" value="1"/>
</dbReference>
<reference evidence="4 5" key="1">
    <citation type="submission" date="2017-02" db="EMBL/GenBank/DDBJ databases">
        <title>The new phylogeny of genus Mycobacterium.</title>
        <authorList>
            <person name="Tortoli E."/>
            <person name="Trovato A."/>
            <person name="Cirillo D.M."/>
        </authorList>
    </citation>
    <scope>NUCLEOTIDE SEQUENCE [LARGE SCALE GENOMIC DNA]</scope>
    <source>
        <strain evidence="4 5">DSM 44471</strain>
    </source>
</reference>
<evidence type="ECO:0000313" key="4">
    <source>
        <dbReference type="EMBL" id="ORA71711.1"/>
    </source>
</evidence>
<dbReference type="Gene3D" id="1.20.1260.20">
    <property type="entry name" value="PPE superfamily"/>
    <property type="match status" value="1"/>
</dbReference>
<dbReference type="Proteomes" id="UP000192566">
    <property type="component" value="Unassembled WGS sequence"/>
</dbReference>
<dbReference type="EMBL" id="MVHR01000024">
    <property type="protein sequence ID" value="ORA71711.1"/>
    <property type="molecule type" value="Genomic_DNA"/>
</dbReference>
<protein>
    <recommendedName>
        <fullName evidence="6">PPE family protein</fullName>
    </recommendedName>
</protein>
<dbReference type="PANTHER" id="PTHR46766">
    <property type="entry name" value="GLUTAMINE-RICH PROTEIN 2"/>
    <property type="match status" value="1"/>
</dbReference>
<accession>A0A1X0DH52</accession>
<gene>
    <name evidence="4" type="ORF">BST25_16230</name>
</gene>